<dbReference type="AlphaFoldDB" id="A0A3B0TKA7"/>
<dbReference type="SUPFAM" id="SSF110296">
    <property type="entry name" value="Oligoxyloglucan reducing end-specific cellobiohydrolase"/>
    <property type="match status" value="2"/>
</dbReference>
<sequence>SADSLKNISLNGLKFRGIGPAVTGGRVTAIAVNPNNHSEYYIGSGHGNLWKTVNSGITFSPIFDNQGAYSIGAVAIDPTNTNVVWVGTGENNNQNNVIYGNGVYKSEDGGKHWKNMGIKNSEHIGGIVIDPNNSNIVYVAAYGSLRNKGGDRGIFKTTDGGKTWENILYISEYTGCFEVHMDPRFSNILYAVAHQRMRKLYTGVSGGPESGIYRSTDSGKTWDKMTNGLPKEDVGRIGLAISPVNPDVVYAIVEATKKDKGFYKSTDRGVSWSKQSSYISSYPFYFQKIFADPIDVDKVYSVDVFMQVTNDGGKTWKRAGSKNKHVDDHYLWIDPGNNKHLIAGCDGGVYESYDQAKNWNFKANIPIAEIYKITVDNAKPFYNVYIGTQDNNSLTGPSRTISSGGITNQDWLFTNGGDGFETQVDWKDPNIIYALSQNGGLVRFDKRSGENLFIKPYEFADTAYR</sequence>
<evidence type="ECO:0000313" key="1">
    <source>
        <dbReference type="EMBL" id="VAW17180.1"/>
    </source>
</evidence>
<dbReference type="CDD" id="cd15482">
    <property type="entry name" value="Sialidase_non-viral"/>
    <property type="match status" value="1"/>
</dbReference>
<keyword evidence="1" id="KW-0378">Hydrolase</keyword>
<proteinExistence type="predicted"/>
<reference evidence="1" key="1">
    <citation type="submission" date="2018-06" db="EMBL/GenBank/DDBJ databases">
        <authorList>
            <person name="Zhirakovskaya E."/>
        </authorList>
    </citation>
    <scope>NUCLEOTIDE SEQUENCE</scope>
</reference>
<dbReference type="GO" id="GO:0016787">
    <property type="term" value="F:hydrolase activity"/>
    <property type="evidence" value="ECO:0007669"/>
    <property type="project" value="UniProtKB-KW"/>
</dbReference>
<name>A0A3B0TKA7_9ZZZZ</name>
<dbReference type="InterPro" id="IPR015943">
    <property type="entry name" value="WD40/YVTN_repeat-like_dom_sf"/>
</dbReference>
<dbReference type="InterPro" id="IPR052025">
    <property type="entry name" value="Xyloglucanase_GH74"/>
</dbReference>
<dbReference type="PANTHER" id="PTHR43739">
    <property type="entry name" value="XYLOGLUCANASE (EUROFUNG)"/>
    <property type="match status" value="1"/>
</dbReference>
<dbReference type="GO" id="GO:0010411">
    <property type="term" value="P:xyloglucan metabolic process"/>
    <property type="evidence" value="ECO:0007669"/>
    <property type="project" value="TreeGrafter"/>
</dbReference>
<protein>
    <submittedName>
        <fullName evidence="1">Glycosyl hydrolase, BNR repeat</fullName>
    </submittedName>
</protein>
<dbReference type="Gene3D" id="2.130.10.10">
    <property type="entry name" value="YVTN repeat-like/Quinoprotein amine dehydrogenase"/>
    <property type="match status" value="3"/>
</dbReference>
<gene>
    <name evidence="1" type="ORF">MNBD_BACTEROID01-527</name>
</gene>
<organism evidence="1">
    <name type="scientific">hydrothermal vent metagenome</name>
    <dbReference type="NCBI Taxonomy" id="652676"/>
    <lineage>
        <taxon>unclassified sequences</taxon>
        <taxon>metagenomes</taxon>
        <taxon>ecological metagenomes</taxon>
    </lineage>
</organism>
<dbReference type="EMBL" id="UOEP01000070">
    <property type="protein sequence ID" value="VAW17180.1"/>
    <property type="molecule type" value="Genomic_DNA"/>
</dbReference>
<feature type="non-terminal residue" evidence="1">
    <location>
        <position position="1"/>
    </location>
</feature>
<dbReference type="PANTHER" id="PTHR43739:SF5">
    <property type="entry name" value="EXO-ALPHA-SIALIDASE"/>
    <property type="match status" value="1"/>
</dbReference>
<accession>A0A3B0TKA7</accession>
<feature type="non-terminal residue" evidence="1">
    <location>
        <position position="465"/>
    </location>
</feature>